<name>A0A081N1B9_9GAMM</name>
<sequence length="162" mass="17133">MAIYMNFNSKKPAGNVTAKGYEDWIEVDSFSFGVGRSITMEAGAMSNREAGRPSLSEVSVTKLLDAASGGLFKESVTGSEGTTVQIDIVQTGTNTVQKYASYTLEDCMVSSYSIGASAGGAPTETISLSFAKIVADLSHADKTHKNKKNLKVGYDLTTAEPL</sequence>
<comment type="caution">
    <text evidence="1">The sequence shown here is derived from an EMBL/GenBank/DDBJ whole genome shotgun (WGS) entry which is preliminary data.</text>
</comment>
<proteinExistence type="predicted"/>
<protein>
    <submittedName>
        <fullName evidence="1">Hemolysin-coregulated protein</fullName>
    </submittedName>
</protein>
<reference evidence="1 2" key="1">
    <citation type="submission" date="2014-06" db="EMBL/GenBank/DDBJ databases">
        <title>Whole Genome Sequences of Three Symbiotic Endozoicomonas Bacteria.</title>
        <authorList>
            <person name="Neave M.J."/>
            <person name="Apprill A."/>
            <person name="Voolstra C.R."/>
        </authorList>
    </citation>
    <scope>NUCLEOTIDE SEQUENCE [LARGE SCALE GENOMIC DNA]</scope>
    <source>
        <strain evidence="1 2">DSM 25634</strain>
    </source>
</reference>
<dbReference type="RefSeq" id="WP_034842783.1">
    <property type="nucleotide sequence ID" value="NZ_JOKH01000010.1"/>
</dbReference>
<dbReference type="PANTHER" id="PTHR36152:SF1">
    <property type="entry name" value="UBIQUITIN-LIKE DOMAIN-CONTAINING PROTEIN"/>
    <property type="match status" value="1"/>
</dbReference>
<dbReference type="InterPro" id="IPR036624">
    <property type="entry name" value="Hcp1-lik_sf"/>
</dbReference>
<dbReference type="Gene3D" id="2.30.110.20">
    <property type="entry name" value="Hcp1-like"/>
    <property type="match status" value="1"/>
</dbReference>
<dbReference type="SUPFAM" id="SSF141452">
    <property type="entry name" value="Hcp1-like"/>
    <property type="match status" value="1"/>
</dbReference>
<dbReference type="EMBL" id="JOKH01000010">
    <property type="protein sequence ID" value="KEQ12242.1"/>
    <property type="molecule type" value="Genomic_DNA"/>
</dbReference>
<dbReference type="InterPro" id="IPR008514">
    <property type="entry name" value="T6SS_Hcp"/>
</dbReference>
<dbReference type="Pfam" id="PF05638">
    <property type="entry name" value="T6SS_HCP"/>
    <property type="match status" value="1"/>
</dbReference>
<dbReference type="Proteomes" id="UP000028073">
    <property type="component" value="Unassembled WGS sequence"/>
</dbReference>
<dbReference type="InterPro" id="IPR053165">
    <property type="entry name" value="HSI-I_assembly_Hcp1"/>
</dbReference>
<evidence type="ECO:0000313" key="2">
    <source>
        <dbReference type="Proteomes" id="UP000028073"/>
    </source>
</evidence>
<dbReference type="OrthoDB" id="5066999at2"/>
<evidence type="ECO:0000313" key="1">
    <source>
        <dbReference type="EMBL" id="KEQ12242.1"/>
    </source>
</evidence>
<organism evidence="1 2">
    <name type="scientific">Endozoicomonas numazuensis</name>
    <dbReference type="NCBI Taxonomy" id="1137799"/>
    <lineage>
        <taxon>Bacteria</taxon>
        <taxon>Pseudomonadati</taxon>
        <taxon>Pseudomonadota</taxon>
        <taxon>Gammaproteobacteria</taxon>
        <taxon>Oceanospirillales</taxon>
        <taxon>Endozoicomonadaceae</taxon>
        <taxon>Endozoicomonas</taxon>
    </lineage>
</organism>
<dbReference type="AlphaFoldDB" id="A0A081N1B9"/>
<dbReference type="eggNOG" id="COG3157">
    <property type="taxonomic scope" value="Bacteria"/>
</dbReference>
<accession>A0A081N1B9</accession>
<gene>
    <name evidence="1" type="ORF">GZ78_27845</name>
</gene>
<dbReference type="STRING" id="1137799.GZ78_27845"/>
<keyword evidence="2" id="KW-1185">Reference proteome</keyword>
<dbReference type="PANTHER" id="PTHR36152">
    <property type="entry name" value="CYTOPLASMIC PROTEIN-RELATED"/>
    <property type="match status" value="1"/>
</dbReference>